<sequence length="140" mass="15761">MSFYHRSDPDELFDRSLAKYVPYGNHAISDKAILHPNIDVYEMDLETIIHVEIPGINKQDVSVTGVQDGNLIVLSGFSKREATIRDEHLLIHERRFGSFYRPISLPRGSESGEAKAKFEDGLLTITVPKSNTMSSKISIE</sequence>
<comment type="caution">
    <text evidence="1">The sequence shown here is derived from an EMBL/GenBank/DDBJ whole genome shotgun (WGS) entry which is preliminary data.</text>
</comment>
<gene>
    <name evidence="1" type="ORF">DSO57_1032237</name>
</gene>
<name>A0ACC2U9X6_9FUNG</name>
<reference evidence="1" key="1">
    <citation type="submission" date="2022-04" db="EMBL/GenBank/DDBJ databases">
        <title>Genome of the entomopathogenic fungus Entomophthora muscae.</title>
        <authorList>
            <person name="Elya C."/>
            <person name="Lovett B.R."/>
            <person name="Lee E."/>
            <person name="Macias A.M."/>
            <person name="Hajek A.E."/>
            <person name="De Bivort B.L."/>
            <person name="Kasson M.T."/>
            <person name="De Fine Licht H.H."/>
            <person name="Stajich J.E."/>
        </authorList>
    </citation>
    <scope>NUCLEOTIDE SEQUENCE</scope>
    <source>
        <strain evidence="1">Berkeley</strain>
    </source>
</reference>
<accession>A0ACC2U9X6</accession>
<keyword evidence="2" id="KW-1185">Reference proteome</keyword>
<proteinExistence type="predicted"/>
<protein>
    <submittedName>
        <fullName evidence="1">Uncharacterized protein</fullName>
    </submittedName>
</protein>
<evidence type="ECO:0000313" key="1">
    <source>
        <dbReference type="EMBL" id="KAJ9083689.1"/>
    </source>
</evidence>
<dbReference type="EMBL" id="QTSX02000950">
    <property type="protein sequence ID" value="KAJ9083689.1"/>
    <property type="molecule type" value="Genomic_DNA"/>
</dbReference>
<organism evidence="1 2">
    <name type="scientific">Entomophthora muscae</name>
    <dbReference type="NCBI Taxonomy" id="34485"/>
    <lineage>
        <taxon>Eukaryota</taxon>
        <taxon>Fungi</taxon>
        <taxon>Fungi incertae sedis</taxon>
        <taxon>Zoopagomycota</taxon>
        <taxon>Entomophthoromycotina</taxon>
        <taxon>Entomophthoromycetes</taxon>
        <taxon>Entomophthorales</taxon>
        <taxon>Entomophthoraceae</taxon>
        <taxon>Entomophthora</taxon>
    </lineage>
</organism>
<evidence type="ECO:0000313" key="2">
    <source>
        <dbReference type="Proteomes" id="UP001165960"/>
    </source>
</evidence>
<dbReference type="Proteomes" id="UP001165960">
    <property type="component" value="Unassembled WGS sequence"/>
</dbReference>